<keyword evidence="8" id="KW-1185">Reference proteome</keyword>
<accession>A0AAD2FF21</accession>
<protein>
    <recommendedName>
        <fullName evidence="6">HSF-type DNA-binding domain-containing protein</fullName>
    </recommendedName>
</protein>
<dbReference type="SUPFAM" id="SSF46785">
    <property type="entry name" value="Winged helix' DNA-binding domain"/>
    <property type="match status" value="1"/>
</dbReference>
<evidence type="ECO:0000256" key="1">
    <source>
        <dbReference type="ARBA" id="ARBA00004123"/>
    </source>
</evidence>
<dbReference type="SMART" id="SM00415">
    <property type="entry name" value="HSF"/>
    <property type="match status" value="1"/>
</dbReference>
<keyword evidence="3" id="KW-0539">Nucleus</keyword>
<proteinExistence type="inferred from homology"/>
<evidence type="ECO:0000313" key="7">
    <source>
        <dbReference type="EMBL" id="CAJ1899713.1"/>
    </source>
</evidence>
<dbReference type="GO" id="GO:0003700">
    <property type="term" value="F:DNA-binding transcription factor activity"/>
    <property type="evidence" value="ECO:0007669"/>
    <property type="project" value="InterPro"/>
</dbReference>
<reference evidence="7" key="1">
    <citation type="submission" date="2023-08" db="EMBL/GenBank/DDBJ databases">
        <authorList>
            <person name="Audoor S."/>
            <person name="Bilcke G."/>
        </authorList>
    </citation>
    <scope>NUCLEOTIDE SEQUENCE</scope>
</reference>
<gene>
    <name evidence="7" type="ORF">CYCCA115_LOCUS284</name>
</gene>
<feature type="domain" description="HSF-type DNA-binding" evidence="6">
    <location>
        <begin position="63"/>
        <end position="161"/>
    </location>
</feature>
<feature type="compositionally biased region" description="Low complexity" evidence="5">
    <location>
        <begin position="244"/>
        <end position="261"/>
    </location>
</feature>
<name>A0AAD2FF21_9STRA</name>
<evidence type="ECO:0000313" key="8">
    <source>
        <dbReference type="Proteomes" id="UP001295423"/>
    </source>
</evidence>
<sequence length="323" mass="35872">MTASSSTSSTRSSFSGRSRSNSTSSAHHLKHYVEHNYHDHMHDPIVEDTTGGEQKRRAHRGGVAVPFPEKLHYMLSRVDAEDVSHIVSWQPHGRCFIVHKPQQFVEQVMPRFFKQTKLTSFQRQLNLYGFVRLTAGIDRGGYYHELFLRGRMDLCRSMSRTRVKGNGSKGASSPETEPNFYKMPPASENSPEEFGGPSVVSVSAESADDSSRDSPNSVPIEVEVPYHDTLTSIVEGTTELGGASTPSMPRSPSQSSLPLVSPVNEHGKRIISTPGPMNLTNCVPMPVDLFDFSVHSGDMLHFEGLPFHYLETKDVEESLILEV</sequence>
<dbReference type="PRINTS" id="PR00056">
    <property type="entry name" value="HSFDOMAIN"/>
</dbReference>
<comment type="caution">
    <text evidence="7">The sequence shown here is derived from an EMBL/GenBank/DDBJ whole genome shotgun (WGS) entry which is preliminary data.</text>
</comment>
<evidence type="ECO:0000256" key="4">
    <source>
        <dbReference type="RuleBase" id="RU004020"/>
    </source>
</evidence>
<comment type="similarity">
    <text evidence="4">Belongs to the HSF family.</text>
</comment>
<keyword evidence="2" id="KW-0238">DNA-binding</keyword>
<dbReference type="PANTHER" id="PTHR10015:SF206">
    <property type="entry name" value="HSF-TYPE DNA-BINDING DOMAIN-CONTAINING PROTEIN"/>
    <property type="match status" value="1"/>
</dbReference>
<dbReference type="FunFam" id="1.10.10.10:FF:000479">
    <property type="entry name" value="Predicted protein"/>
    <property type="match status" value="1"/>
</dbReference>
<dbReference type="GO" id="GO:0043565">
    <property type="term" value="F:sequence-specific DNA binding"/>
    <property type="evidence" value="ECO:0007669"/>
    <property type="project" value="InterPro"/>
</dbReference>
<dbReference type="AlphaFoldDB" id="A0AAD2FF21"/>
<dbReference type="Proteomes" id="UP001295423">
    <property type="component" value="Unassembled WGS sequence"/>
</dbReference>
<dbReference type="Pfam" id="PF00447">
    <property type="entry name" value="HSF_DNA-bind"/>
    <property type="match status" value="1"/>
</dbReference>
<dbReference type="InterPro" id="IPR036390">
    <property type="entry name" value="WH_DNA-bd_sf"/>
</dbReference>
<evidence type="ECO:0000256" key="5">
    <source>
        <dbReference type="SAM" id="MobiDB-lite"/>
    </source>
</evidence>
<dbReference type="InterPro" id="IPR000232">
    <property type="entry name" value="HSF_DNA-bd"/>
</dbReference>
<dbReference type="Gene3D" id="1.10.10.10">
    <property type="entry name" value="Winged helix-like DNA-binding domain superfamily/Winged helix DNA-binding domain"/>
    <property type="match status" value="1"/>
</dbReference>
<evidence type="ECO:0000256" key="2">
    <source>
        <dbReference type="ARBA" id="ARBA00023125"/>
    </source>
</evidence>
<dbReference type="GO" id="GO:0005634">
    <property type="term" value="C:nucleus"/>
    <property type="evidence" value="ECO:0007669"/>
    <property type="project" value="UniProtKB-SubCell"/>
</dbReference>
<evidence type="ECO:0000256" key="3">
    <source>
        <dbReference type="ARBA" id="ARBA00023242"/>
    </source>
</evidence>
<evidence type="ECO:0000259" key="6">
    <source>
        <dbReference type="SMART" id="SM00415"/>
    </source>
</evidence>
<dbReference type="InterPro" id="IPR036388">
    <property type="entry name" value="WH-like_DNA-bd_sf"/>
</dbReference>
<comment type="subcellular location">
    <subcellularLocation>
        <location evidence="1">Nucleus</location>
    </subcellularLocation>
</comment>
<organism evidence="7 8">
    <name type="scientific">Cylindrotheca closterium</name>
    <dbReference type="NCBI Taxonomy" id="2856"/>
    <lineage>
        <taxon>Eukaryota</taxon>
        <taxon>Sar</taxon>
        <taxon>Stramenopiles</taxon>
        <taxon>Ochrophyta</taxon>
        <taxon>Bacillariophyta</taxon>
        <taxon>Bacillariophyceae</taxon>
        <taxon>Bacillariophycidae</taxon>
        <taxon>Bacillariales</taxon>
        <taxon>Bacillariaceae</taxon>
        <taxon>Cylindrotheca</taxon>
    </lineage>
</organism>
<feature type="region of interest" description="Disordered" evidence="5">
    <location>
        <begin position="1"/>
        <end position="26"/>
    </location>
</feature>
<feature type="region of interest" description="Disordered" evidence="5">
    <location>
        <begin position="161"/>
        <end position="221"/>
    </location>
</feature>
<dbReference type="EMBL" id="CAKOGP040000001">
    <property type="protein sequence ID" value="CAJ1899713.1"/>
    <property type="molecule type" value="Genomic_DNA"/>
</dbReference>
<dbReference type="PANTHER" id="PTHR10015">
    <property type="entry name" value="HEAT SHOCK TRANSCRIPTION FACTOR"/>
    <property type="match status" value="1"/>
</dbReference>
<feature type="region of interest" description="Disordered" evidence="5">
    <location>
        <begin position="238"/>
        <end position="261"/>
    </location>
</feature>
<feature type="compositionally biased region" description="Low complexity" evidence="5">
    <location>
        <begin position="1"/>
        <end position="25"/>
    </location>
</feature>